<keyword evidence="2" id="KW-0812">Transmembrane</keyword>
<evidence type="ECO:0000313" key="4">
    <source>
        <dbReference type="Proteomes" id="UP000272025"/>
    </source>
</evidence>
<dbReference type="RefSeq" id="XP_028465309.1">
    <property type="nucleotide sequence ID" value="XM_028614344.1"/>
</dbReference>
<proteinExistence type="predicted"/>
<feature type="region of interest" description="Disordered" evidence="1">
    <location>
        <begin position="40"/>
        <end position="92"/>
    </location>
</feature>
<accession>A0A3N2PSL2</accession>
<gene>
    <name evidence="3" type="ORF">SODALDRAFT_361214</name>
</gene>
<dbReference type="Proteomes" id="UP000272025">
    <property type="component" value="Unassembled WGS sequence"/>
</dbReference>
<name>A0A3N2PSL2_SODAK</name>
<protein>
    <submittedName>
        <fullName evidence="3">Uncharacterized protein</fullName>
    </submittedName>
</protein>
<feature type="compositionally biased region" description="Polar residues" evidence="1">
    <location>
        <begin position="60"/>
        <end position="77"/>
    </location>
</feature>
<keyword evidence="4" id="KW-1185">Reference proteome</keyword>
<organism evidence="3 4">
    <name type="scientific">Sodiomyces alkalinus (strain CBS 110278 / VKM F-3762 / F11)</name>
    <name type="common">Alkaliphilic filamentous fungus</name>
    <dbReference type="NCBI Taxonomy" id="1314773"/>
    <lineage>
        <taxon>Eukaryota</taxon>
        <taxon>Fungi</taxon>
        <taxon>Dikarya</taxon>
        <taxon>Ascomycota</taxon>
        <taxon>Pezizomycotina</taxon>
        <taxon>Sordariomycetes</taxon>
        <taxon>Hypocreomycetidae</taxon>
        <taxon>Glomerellales</taxon>
        <taxon>Plectosphaerellaceae</taxon>
        <taxon>Sodiomyces</taxon>
    </lineage>
</organism>
<keyword evidence="2" id="KW-1133">Transmembrane helix</keyword>
<reference evidence="3 4" key="1">
    <citation type="journal article" date="2018" name="Mol. Ecol.">
        <title>The obligate alkalophilic soda-lake fungus Sodiomyces alkalinus has shifted to a protein diet.</title>
        <authorList>
            <person name="Grum-Grzhimaylo A.A."/>
            <person name="Falkoski D.L."/>
            <person name="van den Heuvel J."/>
            <person name="Valero-Jimenez C.A."/>
            <person name="Min B."/>
            <person name="Choi I.G."/>
            <person name="Lipzen A."/>
            <person name="Daum C.G."/>
            <person name="Aanen D.K."/>
            <person name="Tsang A."/>
            <person name="Henrissat B."/>
            <person name="Bilanenko E.N."/>
            <person name="de Vries R.P."/>
            <person name="van Kan J.A.L."/>
            <person name="Grigoriev I.V."/>
            <person name="Debets A.J.M."/>
        </authorList>
    </citation>
    <scope>NUCLEOTIDE SEQUENCE [LARGE SCALE GENOMIC DNA]</scope>
    <source>
        <strain evidence="3 4">F11</strain>
    </source>
</reference>
<feature type="transmembrane region" description="Helical" evidence="2">
    <location>
        <begin position="155"/>
        <end position="173"/>
    </location>
</feature>
<evidence type="ECO:0000256" key="1">
    <source>
        <dbReference type="SAM" id="MobiDB-lite"/>
    </source>
</evidence>
<feature type="transmembrane region" description="Helical" evidence="2">
    <location>
        <begin position="102"/>
        <end position="124"/>
    </location>
</feature>
<dbReference type="GeneID" id="39582822"/>
<sequence>MNQVRNMLAFNTETPYSMGTSATLRGKDFFRPESLVLSPGEVVPTPCPHQPQTRLGRGTSFVNSPTGVGSNQPQLTQPHPRRPKSSSSSSSSSLYVTTPAALILRQAIVVLIPFVSLPSFVLSFPSSPDLSIQSCSPAVVISFILRLLDRWQHAILFPTFSAVAVVANLALWIPRERMRS</sequence>
<keyword evidence="2" id="KW-0472">Membrane</keyword>
<dbReference type="AlphaFoldDB" id="A0A3N2PSL2"/>
<dbReference type="EMBL" id="ML119057">
    <property type="protein sequence ID" value="ROT37503.1"/>
    <property type="molecule type" value="Genomic_DNA"/>
</dbReference>
<evidence type="ECO:0000313" key="3">
    <source>
        <dbReference type="EMBL" id="ROT37503.1"/>
    </source>
</evidence>
<evidence type="ECO:0000256" key="2">
    <source>
        <dbReference type="SAM" id="Phobius"/>
    </source>
</evidence>